<evidence type="ECO:0000259" key="3">
    <source>
        <dbReference type="Pfam" id="PF12850"/>
    </source>
</evidence>
<dbReference type="PANTHER" id="PTHR42850">
    <property type="entry name" value="METALLOPHOSPHOESTERASE"/>
    <property type="match status" value="1"/>
</dbReference>
<dbReference type="EMBL" id="JAESWA010000012">
    <property type="protein sequence ID" value="MBL4930655.1"/>
    <property type="molecule type" value="Genomic_DNA"/>
</dbReference>
<evidence type="ECO:0000256" key="2">
    <source>
        <dbReference type="RuleBase" id="RU362039"/>
    </source>
</evidence>
<dbReference type="Proteomes" id="UP000623681">
    <property type="component" value="Unassembled WGS sequence"/>
</dbReference>
<evidence type="ECO:0000256" key="1">
    <source>
        <dbReference type="ARBA" id="ARBA00008950"/>
    </source>
</evidence>
<dbReference type="SUPFAM" id="SSF56300">
    <property type="entry name" value="Metallo-dependent phosphatases"/>
    <property type="match status" value="1"/>
</dbReference>
<dbReference type="Gene3D" id="3.60.21.10">
    <property type="match status" value="1"/>
</dbReference>
<dbReference type="GO" id="GO:0005737">
    <property type="term" value="C:cytoplasm"/>
    <property type="evidence" value="ECO:0007669"/>
    <property type="project" value="TreeGrafter"/>
</dbReference>
<dbReference type="InterPro" id="IPR011152">
    <property type="entry name" value="Pesterase_MJ0912"/>
</dbReference>
<dbReference type="Pfam" id="PF12850">
    <property type="entry name" value="Metallophos_2"/>
    <property type="match status" value="1"/>
</dbReference>
<dbReference type="GO" id="GO:0046872">
    <property type="term" value="F:metal ion binding"/>
    <property type="evidence" value="ECO:0007669"/>
    <property type="project" value="UniProtKB-KW"/>
</dbReference>
<dbReference type="PIRSF" id="PIRSF000883">
    <property type="entry name" value="Pesterase_MJ0912"/>
    <property type="match status" value="1"/>
</dbReference>
<dbReference type="NCBIfam" id="TIGR00040">
    <property type="entry name" value="yfcE"/>
    <property type="match status" value="1"/>
</dbReference>
<dbReference type="InterPro" id="IPR029052">
    <property type="entry name" value="Metallo-depent_PP-like"/>
</dbReference>
<protein>
    <recommendedName>
        <fullName evidence="2">Phosphoesterase</fullName>
        <ecNumber evidence="2">3.1.4.-</ecNumber>
    </recommendedName>
</protein>
<sequence length="232" mass="26458">MRIAAISDIHGNIYALMSVLEDIDNENIDFIMCLGDLVGYGPHPNEVIALIRRKRIPCLKGNYDASVVDNDFTYIRDTSINSFVLPWTVNELRASNKEFLNNLPSSMTLEFEEKKITFVHGSPRRINEYLLQDSEETAEIMKDFQGDILVAAHTHLPGYKEFNDKLFINDGSVGKPMLGRPNATYAIIDIQGEAKPKVNFKEVPYEYKRIMKDMQLLDFPTRLIDGYESGTE</sequence>
<name>A0A937FD84_9CLOT</name>
<reference evidence="4" key="1">
    <citation type="submission" date="2021-01" db="EMBL/GenBank/DDBJ databases">
        <title>Genome public.</title>
        <authorList>
            <person name="Liu C."/>
            <person name="Sun Q."/>
        </authorList>
    </citation>
    <scope>NUCLEOTIDE SEQUENCE</scope>
    <source>
        <strain evidence="4">YIM B02565</strain>
    </source>
</reference>
<gene>
    <name evidence="4" type="ORF">JK634_02460</name>
</gene>
<dbReference type="InterPro" id="IPR024654">
    <property type="entry name" value="Calcineurin-like_PHP_lpxH"/>
</dbReference>
<evidence type="ECO:0000313" key="5">
    <source>
        <dbReference type="Proteomes" id="UP000623681"/>
    </source>
</evidence>
<evidence type="ECO:0000313" key="4">
    <source>
        <dbReference type="EMBL" id="MBL4930655.1"/>
    </source>
</evidence>
<dbReference type="PANTHER" id="PTHR42850:SF2">
    <property type="entry name" value="BLL5683 PROTEIN"/>
    <property type="match status" value="1"/>
</dbReference>
<keyword evidence="2" id="KW-0479">Metal-binding</keyword>
<comment type="cofactor">
    <cofactor evidence="2">
        <name>a divalent metal cation</name>
        <dbReference type="ChEBI" id="CHEBI:60240"/>
    </cofactor>
</comment>
<dbReference type="EC" id="3.1.4.-" evidence="2"/>
<dbReference type="RefSeq" id="WP_202766039.1">
    <property type="nucleotide sequence ID" value="NZ_JAESWA010000012.1"/>
</dbReference>
<feature type="domain" description="Calcineurin-like phosphoesterase" evidence="3">
    <location>
        <begin position="1"/>
        <end position="192"/>
    </location>
</feature>
<comment type="similarity">
    <text evidence="1 2">Belongs to the metallophosphoesterase superfamily. YfcE family.</text>
</comment>
<dbReference type="InterPro" id="IPR050126">
    <property type="entry name" value="Ap4A_hydrolase"/>
</dbReference>
<accession>A0A937FD84</accession>
<dbReference type="GO" id="GO:0016791">
    <property type="term" value="F:phosphatase activity"/>
    <property type="evidence" value="ECO:0007669"/>
    <property type="project" value="TreeGrafter"/>
</dbReference>
<proteinExistence type="inferred from homology"/>
<organism evidence="4 5">
    <name type="scientific">Clostridium paridis</name>
    <dbReference type="NCBI Taxonomy" id="2803863"/>
    <lineage>
        <taxon>Bacteria</taxon>
        <taxon>Bacillati</taxon>
        <taxon>Bacillota</taxon>
        <taxon>Clostridia</taxon>
        <taxon>Eubacteriales</taxon>
        <taxon>Clostridiaceae</taxon>
        <taxon>Clostridium</taxon>
    </lineage>
</organism>
<dbReference type="InterPro" id="IPR000979">
    <property type="entry name" value="Phosphodiesterase_MJ0936/Vps29"/>
</dbReference>
<keyword evidence="5" id="KW-1185">Reference proteome</keyword>
<comment type="caution">
    <text evidence="4">The sequence shown here is derived from an EMBL/GenBank/DDBJ whole genome shotgun (WGS) entry which is preliminary data.</text>
</comment>
<dbReference type="AlphaFoldDB" id="A0A937FD84"/>